<evidence type="ECO:0000313" key="7">
    <source>
        <dbReference type="EMBL" id="KAJ3178056.1"/>
    </source>
</evidence>
<dbReference type="GO" id="GO:0051539">
    <property type="term" value="F:4 iron, 4 sulfur cluster binding"/>
    <property type="evidence" value="ECO:0007669"/>
    <property type="project" value="TreeGrafter"/>
</dbReference>
<dbReference type="InterPro" id="IPR016092">
    <property type="entry name" value="ATAP"/>
</dbReference>
<accession>A0AAD5TJ62</accession>
<dbReference type="Pfam" id="PF01521">
    <property type="entry name" value="Fe-S_biosyn"/>
    <property type="match status" value="1"/>
</dbReference>
<evidence type="ECO:0000256" key="4">
    <source>
        <dbReference type="ARBA" id="ARBA00023004"/>
    </source>
</evidence>
<sequence length="210" mass="22349">MNRLARPAHSSSMRCLFSFSPALPPSAIAARVAARSCSSCRHLSQTASRLPAAAAAPPLHSSPKVQQLRRYYSAEAHPAASSDATAAAPILNTPQSANAPVLVVSQNAANRINEINKRTNSSKMLRVTVESGGCHGFQYKMELTTETDPEDDTVFDLDGARVVVDSVSLDFVGGSTLDYVEELIGSSFQVTNNPKAESSCGCKTSFNVKF</sequence>
<name>A0AAD5TJ62_9FUNG</name>
<dbReference type="AlphaFoldDB" id="A0AAD5TJ62"/>
<comment type="subcellular location">
    <subcellularLocation>
        <location evidence="1">Mitochondrion</location>
    </subcellularLocation>
</comment>
<evidence type="ECO:0000313" key="8">
    <source>
        <dbReference type="Proteomes" id="UP001212152"/>
    </source>
</evidence>
<dbReference type="PANTHER" id="PTHR43011:SF1">
    <property type="entry name" value="IRON-SULFUR CLUSTER ASSEMBLY 2 HOMOLOG, MITOCHONDRIAL"/>
    <property type="match status" value="1"/>
</dbReference>
<dbReference type="GO" id="GO:0016226">
    <property type="term" value="P:iron-sulfur cluster assembly"/>
    <property type="evidence" value="ECO:0007669"/>
    <property type="project" value="InterPro"/>
</dbReference>
<feature type="domain" description="Core" evidence="6">
    <location>
        <begin position="104"/>
        <end position="203"/>
    </location>
</feature>
<protein>
    <submittedName>
        <fullName evidence="7">[4Fe-4S] proteins maturation</fullName>
    </submittedName>
</protein>
<keyword evidence="4" id="KW-0408">Iron</keyword>
<reference evidence="7" key="1">
    <citation type="submission" date="2020-05" db="EMBL/GenBank/DDBJ databases">
        <title>Phylogenomic resolution of chytrid fungi.</title>
        <authorList>
            <person name="Stajich J.E."/>
            <person name="Amses K."/>
            <person name="Simmons R."/>
            <person name="Seto K."/>
            <person name="Myers J."/>
            <person name="Bonds A."/>
            <person name="Quandt C.A."/>
            <person name="Barry K."/>
            <person name="Liu P."/>
            <person name="Grigoriev I."/>
            <person name="Longcore J.E."/>
            <person name="James T.Y."/>
        </authorList>
    </citation>
    <scope>NUCLEOTIDE SEQUENCE</scope>
    <source>
        <strain evidence="7">JEL0379</strain>
    </source>
</reference>
<gene>
    <name evidence="7" type="primary">ISA2</name>
    <name evidence="7" type="ORF">HDU87_003836</name>
</gene>
<keyword evidence="3" id="KW-0479">Metal-binding</keyword>
<comment type="caution">
    <text evidence="7">The sequence shown here is derived from an EMBL/GenBank/DDBJ whole genome shotgun (WGS) entry which is preliminary data.</text>
</comment>
<dbReference type="GO" id="GO:0051537">
    <property type="term" value="F:2 iron, 2 sulfur cluster binding"/>
    <property type="evidence" value="ECO:0007669"/>
    <property type="project" value="TreeGrafter"/>
</dbReference>
<proteinExistence type="inferred from homology"/>
<dbReference type="GO" id="GO:0120510">
    <property type="term" value="C:mitochondrial [4Fe-4S] assembly complex"/>
    <property type="evidence" value="ECO:0007669"/>
    <property type="project" value="UniProtKB-ARBA"/>
</dbReference>
<keyword evidence="8" id="KW-1185">Reference proteome</keyword>
<comment type="similarity">
    <text evidence="2">Belongs to the HesB/IscA family.</text>
</comment>
<evidence type="ECO:0000259" key="6">
    <source>
        <dbReference type="Pfam" id="PF01521"/>
    </source>
</evidence>
<dbReference type="GO" id="GO:0005506">
    <property type="term" value="F:iron ion binding"/>
    <property type="evidence" value="ECO:0007669"/>
    <property type="project" value="TreeGrafter"/>
</dbReference>
<evidence type="ECO:0000256" key="5">
    <source>
        <dbReference type="ARBA" id="ARBA00023128"/>
    </source>
</evidence>
<evidence type="ECO:0000256" key="2">
    <source>
        <dbReference type="ARBA" id="ARBA00006718"/>
    </source>
</evidence>
<dbReference type="Gene3D" id="2.60.300.12">
    <property type="entry name" value="HesB-like domain"/>
    <property type="match status" value="1"/>
</dbReference>
<evidence type="ECO:0000256" key="1">
    <source>
        <dbReference type="ARBA" id="ARBA00004173"/>
    </source>
</evidence>
<keyword evidence="5" id="KW-0496">Mitochondrion</keyword>
<dbReference type="PANTHER" id="PTHR43011">
    <property type="entry name" value="IRON-SULFUR CLUSTER ASSEMBLY 2 HOMOLOG, MITOCHONDRIAL"/>
    <property type="match status" value="1"/>
</dbReference>
<organism evidence="7 8">
    <name type="scientific">Geranomyces variabilis</name>
    <dbReference type="NCBI Taxonomy" id="109894"/>
    <lineage>
        <taxon>Eukaryota</taxon>
        <taxon>Fungi</taxon>
        <taxon>Fungi incertae sedis</taxon>
        <taxon>Chytridiomycota</taxon>
        <taxon>Chytridiomycota incertae sedis</taxon>
        <taxon>Chytridiomycetes</taxon>
        <taxon>Spizellomycetales</taxon>
        <taxon>Powellomycetaceae</taxon>
        <taxon>Geranomyces</taxon>
    </lineage>
</organism>
<dbReference type="FunFam" id="2.60.300.12:FF:000006">
    <property type="entry name" value="Iron-sulfur cluster assembly 2 mitochondrial"/>
    <property type="match status" value="1"/>
</dbReference>
<dbReference type="Proteomes" id="UP001212152">
    <property type="component" value="Unassembled WGS sequence"/>
</dbReference>
<dbReference type="InterPro" id="IPR035903">
    <property type="entry name" value="HesB-like_dom_sf"/>
</dbReference>
<dbReference type="SUPFAM" id="SSF89360">
    <property type="entry name" value="HesB-like domain"/>
    <property type="match status" value="1"/>
</dbReference>
<dbReference type="EMBL" id="JADGJQ010000029">
    <property type="protein sequence ID" value="KAJ3178056.1"/>
    <property type="molecule type" value="Genomic_DNA"/>
</dbReference>
<evidence type="ECO:0000256" key="3">
    <source>
        <dbReference type="ARBA" id="ARBA00022723"/>
    </source>
</evidence>
<dbReference type="InterPro" id="IPR000361">
    <property type="entry name" value="ATAP_core_dom"/>
</dbReference>
<dbReference type="NCBIfam" id="TIGR00049">
    <property type="entry name" value="iron-sulfur cluster assembly accessory protein"/>
    <property type="match status" value="1"/>
</dbReference>